<comment type="caution">
    <text evidence="4">The sequence shown here is derived from an EMBL/GenBank/DDBJ whole genome shotgun (WGS) entry which is preliminary data.</text>
</comment>
<keyword evidence="2" id="KW-0472">Membrane</keyword>
<dbReference type="SUPFAM" id="SSF56601">
    <property type="entry name" value="beta-lactamase/transpeptidase-like"/>
    <property type="match status" value="1"/>
</dbReference>
<evidence type="ECO:0000313" key="5">
    <source>
        <dbReference type="Proteomes" id="UP001141950"/>
    </source>
</evidence>
<dbReference type="PANTHER" id="PTHR46825">
    <property type="entry name" value="D-ALANYL-D-ALANINE-CARBOXYPEPTIDASE/ENDOPEPTIDASE AMPH"/>
    <property type="match status" value="1"/>
</dbReference>
<dbReference type="InterPro" id="IPR050491">
    <property type="entry name" value="AmpC-like"/>
</dbReference>
<evidence type="ECO:0000259" key="3">
    <source>
        <dbReference type="Pfam" id="PF00144"/>
    </source>
</evidence>
<proteinExistence type="predicted"/>
<dbReference type="AlphaFoldDB" id="A0A9X2MTJ2"/>
<dbReference type="EMBL" id="JANIPJ010000018">
    <property type="protein sequence ID" value="MCR2806559.1"/>
    <property type="molecule type" value="Genomic_DNA"/>
</dbReference>
<gene>
    <name evidence="4" type="ORF">NQZ67_22000</name>
</gene>
<dbReference type="InterPro" id="IPR012338">
    <property type="entry name" value="Beta-lactam/transpept-like"/>
</dbReference>
<keyword evidence="5" id="KW-1185">Reference proteome</keyword>
<dbReference type="InterPro" id="IPR001466">
    <property type="entry name" value="Beta-lactam-related"/>
</dbReference>
<dbReference type="PANTHER" id="PTHR46825:SF11">
    <property type="entry name" value="PENICILLIN-BINDING PROTEIN 4"/>
    <property type="match status" value="1"/>
</dbReference>
<reference evidence="4" key="1">
    <citation type="submission" date="2022-08" db="EMBL/GenBank/DDBJ databases">
        <title>The genomic sequence of strain Paenibacillus sp. SCIV0701.</title>
        <authorList>
            <person name="Zhao H."/>
        </authorList>
    </citation>
    <scope>NUCLEOTIDE SEQUENCE</scope>
    <source>
        <strain evidence="4">SCIV0701</strain>
    </source>
</reference>
<evidence type="ECO:0000256" key="1">
    <source>
        <dbReference type="ARBA" id="ARBA00004370"/>
    </source>
</evidence>
<dbReference type="GO" id="GO:0016020">
    <property type="term" value="C:membrane"/>
    <property type="evidence" value="ECO:0007669"/>
    <property type="project" value="UniProtKB-SubCell"/>
</dbReference>
<dbReference type="Proteomes" id="UP001141950">
    <property type="component" value="Unassembled WGS sequence"/>
</dbReference>
<accession>A0A9X2MTJ2</accession>
<dbReference type="Pfam" id="PF00144">
    <property type="entry name" value="Beta-lactamase"/>
    <property type="match status" value="1"/>
</dbReference>
<sequence length="172" mass="18860">MSAELDEHIGEIIEQYNGTADVPFSGAIRVQAMGQIVEKGIGSANRSERIPNRPDTRFGIASGCKIFTAAAICQLAEQGKLRFDDRLLDLVSADFPHFDPGVTVHHLLTHSSGVPDYFDEDVMDDFSELWRAVPSYAMQTPSDLLPLFQNGAMKFSPGETFAYCNSGFILLG</sequence>
<protein>
    <submittedName>
        <fullName evidence="4">Beta-lactamase family protein</fullName>
    </submittedName>
</protein>
<name>A0A9X2MTJ2_9BACL</name>
<evidence type="ECO:0000256" key="2">
    <source>
        <dbReference type="ARBA" id="ARBA00023136"/>
    </source>
</evidence>
<comment type="subcellular location">
    <subcellularLocation>
        <location evidence="1">Membrane</location>
    </subcellularLocation>
</comment>
<dbReference type="Gene3D" id="3.40.710.10">
    <property type="entry name" value="DD-peptidase/beta-lactamase superfamily"/>
    <property type="match status" value="1"/>
</dbReference>
<evidence type="ECO:0000313" key="4">
    <source>
        <dbReference type="EMBL" id="MCR2806559.1"/>
    </source>
</evidence>
<feature type="domain" description="Beta-lactamase-related" evidence="3">
    <location>
        <begin position="27"/>
        <end position="172"/>
    </location>
</feature>
<organism evidence="4 5">
    <name type="scientific">Paenibacillus soyae</name>
    <dbReference type="NCBI Taxonomy" id="2969249"/>
    <lineage>
        <taxon>Bacteria</taxon>
        <taxon>Bacillati</taxon>
        <taxon>Bacillota</taxon>
        <taxon>Bacilli</taxon>
        <taxon>Bacillales</taxon>
        <taxon>Paenibacillaceae</taxon>
        <taxon>Paenibacillus</taxon>
    </lineage>
</organism>